<proteinExistence type="inferred from homology"/>
<protein>
    <recommendedName>
        <fullName evidence="8">Ceramide-1-phosphate transfer protein</fullName>
    </recommendedName>
    <alternativeName>
        <fullName evidence="9">Glycolipid transfer protein domain-containing protein 1</fullName>
    </alternativeName>
</protein>
<evidence type="ECO:0000313" key="13">
    <source>
        <dbReference type="Ensembl" id="ENSLLEP00000010007.1"/>
    </source>
</evidence>
<evidence type="ECO:0000256" key="6">
    <source>
        <dbReference type="ARBA" id="ARBA00036393"/>
    </source>
</evidence>
<dbReference type="InterPro" id="IPR036497">
    <property type="entry name" value="GLTP_sf"/>
</dbReference>
<feature type="domain" description="Glycolipid transfer protein" evidence="12">
    <location>
        <begin position="111"/>
        <end position="260"/>
    </location>
</feature>
<comment type="function">
    <text evidence="10">Mediates the intracellular transfer of ceramide-1-phosphate (C1P) between organelle membranes and the cell membrane. Required for normal structure of the Golgi stacks. Can bind phosphoceramides with a variety of aliphatic chains, but has a preference for lipids with saturated C16:0 or monounsaturated C18:1 aliphatic chains, and is inefficient with phosphoceramides containing lignoceryl (C24:0). Plays a role in the regulation of the cellular levels of ceramide-1-phosphate, and thereby contributes to the regulation of phospholipase PLA2G4A activity and the release of arachidonic acid. Has no activity with galactosylceramide, lactosylceramide, sphingomyelin, phosphatidylcholine, phosphatidic acid and ceramide. C1P transfer is stimulated by phosphatidylserine in C1P source vesicles. Regulates autophagy and pyroptosis, but not apoptosis.</text>
</comment>
<dbReference type="PANTHER" id="PTHR10219">
    <property type="entry name" value="GLYCOLIPID TRANSFER PROTEIN-RELATED"/>
    <property type="match status" value="1"/>
</dbReference>
<evidence type="ECO:0000256" key="1">
    <source>
        <dbReference type="ARBA" id="ARBA00004150"/>
    </source>
</evidence>
<dbReference type="Ensembl" id="ENSLLET00000010396.1">
    <property type="protein sequence ID" value="ENSLLEP00000010007.1"/>
    <property type="gene ID" value="ENSLLEG00000006379.1"/>
</dbReference>
<dbReference type="GO" id="GO:1902388">
    <property type="term" value="F:ceramide 1-phosphate transfer activity"/>
    <property type="evidence" value="ECO:0007669"/>
    <property type="project" value="TreeGrafter"/>
</dbReference>
<dbReference type="Proteomes" id="UP000694569">
    <property type="component" value="Unplaced"/>
</dbReference>
<evidence type="ECO:0000256" key="9">
    <source>
        <dbReference type="ARBA" id="ARBA00042989"/>
    </source>
</evidence>
<dbReference type="GO" id="GO:0005829">
    <property type="term" value="C:cytosol"/>
    <property type="evidence" value="ECO:0007669"/>
    <property type="project" value="TreeGrafter"/>
</dbReference>
<evidence type="ECO:0000256" key="2">
    <source>
        <dbReference type="ARBA" id="ARBA00004481"/>
    </source>
</evidence>
<sequence length="298" mass="34351">MASTGLSEMRTRRIICFVLPLSMILLLLYLSTNKLHVQVSECLENGRPCVEAQIDIIIHPKKNVNTDRPSDAKEDENILENALRNCQRDGFQIGKMLMSFRSCVTETGEILVGEYLNAWRELIKFMDSMGTVFIFISSETRTKINILQDYLRGKNGKSYRTISSMVQYELENEVVNFKELPPNRVPSGCRTLLRMHRALKWLEDFLYKVGTSPKEQKTSELCAESYHKTLAHHHSWFIRQVAEIAFLALPSLEEMYEVVCVKDHKEAEVVLLTTVEAIAKVYNITQEIYTNHNMLDLP</sequence>
<dbReference type="GO" id="GO:0010008">
    <property type="term" value="C:endosome membrane"/>
    <property type="evidence" value="ECO:0007669"/>
    <property type="project" value="UniProtKB-SubCell"/>
</dbReference>
<comment type="subcellular location">
    <subcellularLocation>
        <location evidence="2">Endosome membrane</location>
        <topology evidence="2">Peripheral membrane protein</topology>
    </subcellularLocation>
    <subcellularLocation>
        <location evidence="1">Golgi apparatus</location>
        <location evidence="1">trans-Golgi network membrane</location>
        <topology evidence="1">Peripheral membrane protein</topology>
    </subcellularLocation>
    <subcellularLocation>
        <location evidence="3">Nucleus outer membrane</location>
        <topology evidence="3">Peripheral membrane protein</topology>
    </subcellularLocation>
</comment>
<comment type="similarity">
    <text evidence="4">Belongs to the GLTP family.</text>
</comment>
<evidence type="ECO:0000259" key="12">
    <source>
        <dbReference type="Pfam" id="PF08718"/>
    </source>
</evidence>
<dbReference type="OrthoDB" id="116883at2759"/>
<dbReference type="GO" id="GO:0005794">
    <property type="term" value="C:Golgi apparatus"/>
    <property type="evidence" value="ECO:0007669"/>
    <property type="project" value="UniProtKB-SubCell"/>
</dbReference>
<dbReference type="Gene3D" id="1.10.3520.10">
    <property type="entry name" value="Glycolipid transfer protein"/>
    <property type="match status" value="1"/>
</dbReference>
<keyword evidence="14" id="KW-1185">Reference proteome</keyword>
<dbReference type="PANTHER" id="PTHR10219:SF19">
    <property type="entry name" value="GLYCOLIPID TRANSFER PROTEIN DOMAIN-CONTAINING PROTEIN 2"/>
    <property type="match status" value="1"/>
</dbReference>
<reference evidence="13" key="2">
    <citation type="submission" date="2025-09" db="UniProtKB">
        <authorList>
            <consortium name="Ensembl"/>
        </authorList>
    </citation>
    <scope>IDENTIFICATION</scope>
</reference>
<dbReference type="GO" id="GO:0005640">
    <property type="term" value="C:nuclear outer membrane"/>
    <property type="evidence" value="ECO:0007669"/>
    <property type="project" value="UniProtKB-SubCell"/>
</dbReference>
<evidence type="ECO:0000256" key="7">
    <source>
        <dbReference type="ARBA" id="ARBA00036900"/>
    </source>
</evidence>
<dbReference type="InterPro" id="IPR014830">
    <property type="entry name" value="Glycolipid_transfer_prot_dom"/>
</dbReference>
<evidence type="ECO:0000256" key="10">
    <source>
        <dbReference type="ARBA" id="ARBA00057343"/>
    </source>
</evidence>
<evidence type="ECO:0000256" key="11">
    <source>
        <dbReference type="SAM" id="Phobius"/>
    </source>
</evidence>
<comment type="catalytic activity">
    <reaction evidence="6">
        <text>N-(9Z-octadecenoyl)-sphing-4-enine-1-phosphate(in) = N-(9Z-octadecenoyl)-sphing-4-enine-1-phosphate(out)</text>
        <dbReference type="Rhea" id="RHEA:45688"/>
        <dbReference type="ChEBI" id="CHEBI:85378"/>
    </reaction>
    <physiologicalReaction direction="left-to-right" evidence="6">
        <dbReference type="Rhea" id="RHEA:45689"/>
    </physiologicalReaction>
</comment>
<keyword evidence="11" id="KW-0812">Transmembrane</keyword>
<feature type="transmembrane region" description="Helical" evidence="11">
    <location>
        <begin position="12"/>
        <end position="30"/>
    </location>
</feature>
<evidence type="ECO:0000256" key="5">
    <source>
        <dbReference type="ARBA" id="ARBA00023055"/>
    </source>
</evidence>
<dbReference type="SUPFAM" id="SSF110004">
    <property type="entry name" value="Glycolipid transfer protein, GLTP"/>
    <property type="match status" value="1"/>
</dbReference>
<evidence type="ECO:0000313" key="14">
    <source>
        <dbReference type="Proteomes" id="UP000694569"/>
    </source>
</evidence>
<keyword evidence="11" id="KW-0472">Membrane</keyword>
<keyword evidence="5" id="KW-0445">Lipid transport</keyword>
<evidence type="ECO:0000256" key="8">
    <source>
        <dbReference type="ARBA" id="ARBA00039463"/>
    </source>
</evidence>
<accession>A0A8C5MCK7</accession>
<dbReference type="Pfam" id="PF08718">
    <property type="entry name" value="GLTP"/>
    <property type="match status" value="1"/>
</dbReference>
<comment type="catalytic activity">
    <reaction evidence="7">
        <text>N-(hexadecanoyl)-sphing-4-enine-1-phosphate(in) = N-(hexadecanoyl)-sphing-4-enine-1-phosphate(out)</text>
        <dbReference type="Rhea" id="RHEA:45680"/>
        <dbReference type="ChEBI" id="CHEBI:72963"/>
    </reaction>
    <physiologicalReaction direction="left-to-right" evidence="7">
        <dbReference type="Rhea" id="RHEA:45681"/>
    </physiologicalReaction>
</comment>
<reference evidence="13" key="1">
    <citation type="submission" date="2025-08" db="UniProtKB">
        <authorList>
            <consortium name="Ensembl"/>
        </authorList>
    </citation>
    <scope>IDENTIFICATION</scope>
</reference>
<dbReference type="GO" id="GO:1902387">
    <property type="term" value="F:ceramide 1-phosphate binding"/>
    <property type="evidence" value="ECO:0007669"/>
    <property type="project" value="TreeGrafter"/>
</dbReference>
<organism evidence="13 14">
    <name type="scientific">Leptobrachium leishanense</name>
    <name type="common">Leishan spiny toad</name>
    <dbReference type="NCBI Taxonomy" id="445787"/>
    <lineage>
        <taxon>Eukaryota</taxon>
        <taxon>Metazoa</taxon>
        <taxon>Chordata</taxon>
        <taxon>Craniata</taxon>
        <taxon>Vertebrata</taxon>
        <taxon>Euteleostomi</taxon>
        <taxon>Amphibia</taxon>
        <taxon>Batrachia</taxon>
        <taxon>Anura</taxon>
        <taxon>Pelobatoidea</taxon>
        <taxon>Megophryidae</taxon>
        <taxon>Leptobrachium</taxon>
    </lineage>
</organism>
<dbReference type="AlphaFoldDB" id="A0A8C5MCK7"/>
<evidence type="ECO:0000256" key="4">
    <source>
        <dbReference type="ARBA" id="ARBA00007148"/>
    </source>
</evidence>
<name>A0A8C5MCK7_9ANUR</name>
<keyword evidence="11" id="KW-1133">Transmembrane helix</keyword>
<evidence type="ECO:0000256" key="3">
    <source>
        <dbReference type="ARBA" id="ARBA00004509"/>
    </source>
</evidence>
<keyword evidence="5" id="KW-0813">Transport</keyword>
<dbReference type="FunFam" id="1.10.3520.10:FF:000002">
    <property type="entry name" value="Ceramide-1-phosphate transfer protein"/>
    <property type="match status" value="1"/>
</dbReference>
<dbReference type="GO" id="GO:0032691">
    <property type="term" value="P:negative regulation of interleukin-1 beta production"/>
    <property type="evidence" value="ECO:0007669"/>
    <property type="project" value="UniProtKB-ARBA"/>
</dbReference>
<dbReference type="GeneTree" id="ENSGT00940000167092"/>